<evidence type="ECO:0000256" key="8">
    <source>
        <dbReference type="ARBA" id="ARBA00022771"/>
    </source>
</evidence>
<evidence type="ECO:0000256" key="10">
    <source>
        <dbReference type="ARBA" id="ARBA00022843"/>
    </source>
</evidence>
<name>A0A9Q9XPT8_CYPCA</name>
<keyword evidence="6" id="KW-0677">Repeat</keyword>
<comment type="subcellular location">
    <subcellularLocation>
        <location evidence="1">Nucleus</location>
    </subcellularLocation>
</comment>
<comment type="similarity">
    <text evidence="2">Belongs to the SLX4 family.</text>
</comment>
<feature type="compositionally biased region" description="Polar residues" evidence="18">
    <location>
        <begin position="1627"/>
        <end position="1638"/>
    </location>
</feature>
<feature type="region of interest" description="Disordered" evidence="18">
    <location>
        <begin position="1733"/>
        <end position="1773"/>
    </location>
</feature>
<evidence type="ECO:0000256" key="7">
    <source>
        <dbReference type="ARBA" id="ARBA00022763"/>
    </source>
</evidence>
<feature type="region of interest" description="Disordered" evidence="18">
    <location>
        <begin position="701"/>
        <end position="828"/>
    </location>
</feature>
<dbReference type="SMR" id="A0A9Q9XPT8"/>
<evidence type="ECO:0000256" key="5">
    <source>
        <dbReference type="ARBA" id="ARBA00022723"/>
    </source>
</evidence>
<evidence type="ECO:0000256" key="12">
    <source>
        <dbReference type="ARBA" id="ARBA00023204"/>
    </source>
</evidence>
<feature type="region of interest" description="Disordered" evidence="18">
    <location>
        <begin position="1373"/>
        <end position="1393"/>
    </location>
</feature>
<evidence type="ECO:0000259" key="19">
    <source>
        <dbReference type="PROSITE" id="PS50097"/>
    </source>
</evidence>
<keyword evidence="5" id="KW-0479">Metal-binding</keyword>
<evidence type="ECO:0000256" key="9">
    <source>
        <dbReference type="ARBA" id="ARBA00022833"/>
    </source>
</evidence>
<feature type="compositionally biased region" description="Basic and acidic residues" evidence="18">
    <location>
        <begin position="930"/>
        <end position="940"/>
    </location>
</feature>
<feature type="region of interest" description="Disordered" evidence="18">
    <location>
        <begin position="17"/>
        <end position="144"/>
    </location>
</feature>
<protein>
    <recommendedName>
        <fullName evidence="14">Structure-specific endonuclease subunit SLX4</fullName>
    </recommendedName>
    <alternativeName>
        <fullName evidence="16">BTB/POZ domain-containing protein 12</fullName>
    </alternativeName>
</protein>
<proteinExistence type="inferred from homology"/>
<dbReference type="CDD" id="cd18288">
    <property type="entry name" value="BTB_POZ_BTBD12_SLX4"/>
    <property type="match status" value="1"/>
</dbReference>
<evidence type="ECO:0000256" key="3">
    <source>
        <dbReference type="ARBA" id="ARBA00022499"/>
    </source>
</evidence>
<feature type="region of interest" description="Disordered" evidence="18">
    <location>
        <begin position="450"/>
        <end position="480"/>
    </location>
</feature>
<feature type="compositionally biased region" description="Basic and acidic residues" evidence="18">
    <location>
        <begin position="450"/>
        <end position="459"/>
    </location>
</feature>
<keyword evidence="8 17" id="KW-0863">Zinc-finger</keyword>
<keyword evidence="3" id="KW-1017">Isopeptide bond</keyword>
<keyword evidence="12" id="KW-0234">DNA repair</keyword>
<feature type="compositionally biased region" description="Acidic residues" evidence="18">
    <location>
        <begin position="718"/>
        <end position="727"/>
    </location>
</feature>
<evidence type="ECO:0000256" key="13">
    <source>
        <dbReference type="ARBA" id="ARBA00023242"/>
    </source>
</evidence>
<dbReference type="GO" id="GO:0006281">
    <property type="term" value="P:DNA repair"/>
    <property type="evidence" value="ECO:0007669"/>
    <property type="project" value="UniProtKB-KW"/>
</dbReference>
<evidence type="ECO:0000256" key="11">
    <source>
        <dbReference type="ARBA" id="ARBA00023172"/>
    </source>
</evidence>
<keyword evidence="10" id="KW-0832">Ubl conjugation</keyword>
<gene>
    <name evidence="21 22" type="primary">LOC109088892</name>
</gene>
<dbReference type="Proteomes" id="UP001155660">
    <property type="component" value="Chromosome B22"/>
</dbReference>
<organism evidence="21">
    <name type="scientific">Cyprinus carpio</name>
    <name type="common">Common carp</name>
    <dbReference type="NCBI Taxonomy" id="7962"/>
    <lineage>
        <taxon>Eukaryota</taxon>
        <taxon>Metazoa</taxon>
        <taxon>Chordata</taxon>
        <taxon>Craniata</taxon>
        <taxon>Vertebrata</taxon>
        <taxon>Euteleostomi</taxon>
        <taxon>Actinopterygii</taxon>
        <taxon>Neopterygii</taxon>
        <taxon>Teleostei</taxon>
        <taxon>Ostariophysi</taxon>
        <taxon>Cypriniformes</taxon>
        <taxon>Cyprinidae</taxon>
        <taxon>Cyprininae</taxon>
        <taxon>Cyprinus</taxon>
    </lineage>
</organism>
<dbReference type="PROSITE" id="PS50157">
    <property type="entry name" value="ZINC_FINGER_C2H2_2"/>
    <property type="match status" value="1"/>
</dbReference>
<feature type="domain" description="BTB" evidence="19">
    <location>
        <begin position="556"/>
        <end position="630"/>
    </location>
</feature>
<evidence type="ECO:0000256" key="6">
    <source>
        <dbReference type="ARBA" id="ARBA00022737"/>
    </source>
</evidence>
<keyword evidence="7" id="KW-0227">DNA damage</keyword>
<keyword evidence="11" id="KW-0233">DNA recombination</keyword>
<dbReference type="GO" id="GO:0006260">
    <property type="term" value="P:DNA replication"/>
    <property type="evidence" value="ECO:0007669"/>
    <property type="project" value="InterPro"/>
</dbReference>
<evidence type="ECO:0000256" key="1">
    <source>
        <dbReference type="ARBA" id="ARBA00004123"/>
    </source>
</evidence>
<feature type="compositionally biased region" description="Basic and acidic residues" evidence="18">
    <location>
        <begin position="28"/>
        <end position="39"/>
    </location>
</feature>
<dbReference type="PANTHER" id="PTHR21541">
    <property type="entry name" value="BTB POZ DOMAIN CONTAINING 12"/>
    <property type="match status" value="1"/>
</dbReference>
<dbReference type="RefSeq" id="XP_042605788.1">
    <property type="nucleotide sequence ID" value="XM_042749854.1"/>
</dbReference>
<evidence type="ECO:0000256" key="18">
    <source>
        <dbReference type="SAM" id="MobiDB-lite"/>
    </source>
</evidence>
<evidence type="ECO:0000313" key="21">
    <source>
        <dbReference type="RefSeq" id="XP_042605788.1"/>
    </source>
</evidence>
<feature type="domain" description="C2H2-type" evidence="20">
    <location>
        <begin position="218"/>
        <end position="248"/>
    </location>
</feature>
<feature type="compositionally biased region" description="Polar residues" evidence="18">
    <location>
        <begin position="864"/>
        <end position="890"/>
    </location>
</feature>
<evidence type="ECO:0000256" key="2">
    <source>
        <dbReference type="ARBA" id="ARBA00006661"/>
    </source>
</evidence>
<dbReference type="GO" id="GO:0033557">
    <property type="term" value="C:Slx1-Slx4 complex"/>
    <property type="evidence" value="ECO:0007669"/>
    <property type="project" value="InterPro"/>
</dbReference>
<feature type="region of interest" description="Disordered" evidence="18">
    <location>
        <begin position="1522"/>
        <end position="1541"/>
    </location>
</feature>
<feature type="region of interest" description="Disordered" evidence="18">
    <location>
        <begin position="864"/>
        <end position="962"/>
    </location>
</feature>
<dbReference type="KEGG" id="ccar:109088892"/>
<dbReference type="CDD" id="cd22999">
    <property type="entry name" value="SAP_SLX4"/>
    <property type="match status" value="1"/>
</dbReference>
<evidence type="ECO:0000256" key="17">
    <source>
        <dbReference type="PROSITE-ProRule" id="PRU00042"/>
    </source>
</evidence>
<feature type="compositionally biased region" description="Basic and acidic residues" evidence="18">
    <location>
        <begin position="108"/>
        <end position="122"/>
    </location>
</feature>
<keyword evidence="4" id="KW-0597">Phosphoprotein</keyword>
<dbReference type="RefSeq" id="XP_042605789.1">
    <property type="nucleotide sequence ID" value="XM_042749855.1"/>
</dbReference>
<dbReference type="InterPro" id="IPR000210">
    <property type="entry name" value="BTB/POZ_dom"/>
</dbReference>
<dbReference type="GO" id="GO:0032206">
    <property type="term" value="P:positive regulation of telomere maintenance"/>
    <property type="evidence" value="ECO:0007669"/>
    <property type="project" value="UniProtKB-ARBA"/>
</dbReference>
<keyword evidence="13" id="KW-0539">Nucleus</keyword>
<feature type="compositionally biased region" description="Polar residues" evidence="18">
    <location>
        <begin position="1591"/>
        <end position="1600"/>
    </location>
</feature>
<dbReference type="GO" id="GO:0008270">
    <property type="term" value="F:zinc ion binding"/>
    <property type="evidence" value="ECO:0007669"/>
    <property type="project" value="UniProtKB-KW"/>
</dbReference>
<feature type="compositionally biased region" description="Basic and acidic residues" evidence="18">
    <location>
        <begin position="1042"/>
        <end position="1051"/>
    </location>
</feature>
<dbReference type="InterPro" id="IPR013087">
    <property type="entry name" value="Znf_C2H2_type"/>
</dbReference>
<feature type="region of interest" description="Disordered" evidence="18">
    <location>
        <begin position="1020"/>
        <end position="1057"/>
    </location>
</feature>
<feature type="compositionally biased region" description="Polar residues" evidence="18">
    <location>
        <begin position="793"/>
        <end position="804"/>
    </location>
</feature>
<evidence type="ECO:0000259" key="20">
    <source>
        <dbReference type="PROSITE" id="PS50157"/>
    </source>
</evidence>
<feature type="compositionally biased region" description="Low complexity" evidence="18">
    <location>
        <begin position="1193"/>
        <end position="1207"/>
    </location>
</feature>
<dbReference type="PANTHER" id="PTHR21541:SF3">
    <property type="entry name" value="STRUCTURE-SPECIFIC ENDONUCLEASE SUBUNIT SLX4"/>
    <property type="match status" value="1"/>
</dbReference>
<sequence length="1773" mass="193710">MDDSDQDFTDLCSRLLKRVKKKGAGGSGDEKRPTTRDEQPSSPSSRRNPPKRRKKTDRDVTKTEIKRAINGRTQSAGSGDVSQPDPEESGTGRAKDAVIRRMQRFKRASPERLLHAETERPTSTESDGNHLPTAGTQLTEDVSSDEALALQLQQALDREAQSSRDVEDEGLFFCQLCQKDLSAMSPPLRTQHINRCLDASESSAPSASHQSHPRPRVPECPICGKSFKSEKSRSVHLKRCSTDMGVKPNDLLQALRRQAAETACDYTTDQSQQLGSGTITRRDGMPVKKRTRRKAQKLDEDTMVALALSRSLLEQEMEEEREILAPVLQWKPGAGKGRGKRRKGASPVHPPLLLILDAQTALNRLQERVSSLLLRSRPPSPPTPTLSPSALPLHPQAPLWVKSALHGGGPDAVSEFYTSELSNFIQPCVAPEREKVTSLEVTPVKKFPDEVDSVQEKLSDPSPAQHQTTRPLTPCSGTPGSQALQDLMELAEEGMTLTQYGYTTHYKSVKDNAVNELPSSGFVPETNDKTTAKETSVYVSKLASDLSSMVNNPQLSDVQLQVDSGDVFFTHSFMLYTRCPLLANMVHDSGFGVQEEGMPVSQRVLLGNVLGEAVLALLQYLYTAHCPLTHTLLPHIQELADRFCLAELQQQCEEYSGGVGENTREESEGIFPAPQPHLGDQEDQNLAEKNFLELLQSMWQHEDSEEEDDFKETAGEERDLEEEQEKEDGEKEDRVDEEELDEIYEFAATQRKIETMLEATTETEEEEGDANTSLRNEKKDETEDRNETESLSEKSAGSCHSNKQGVDGMEAAMVTSPMEETLKNPNSETERVCLIQELDENRDSDASLDNSYDCLFSQSVGEYMEPSQTPASCSQQQRYKPSHTVQQNTPAPFHPSCVSEVIDLSISPPPSSDVSDETNFPLPGLSPVPHEGEHTDKSPLTKDNSVCQEIKNPASPPESQSKRVELIVLSDSCKQMHQYCYLNAPTTKCALTPRSPFESPSEPLQTSTSYVCKVTENSFKESGSQAHAGKRVDASKQVSTDTEARSDRSEHCSPGIANESVFDGSAEVSWLIPATPVPSTRCSSSQTCISMRRTQLFPKSSSSSSSSSVSGGFKPASFDSSSSSCIKEKPVPLSELPKSDLSPFKECHSTDTDRSPGYQRPLHHLRLSQVPSTDVSDGSHIGSIMGHPTQGVSKPSSSTPLHSDSSLQRQILFGSPVVDDCDVRLRDSRGNSRFFSSQGKIGLVSLQLSSSSPSKTPEKKQGSSLEQGCSSPSPNSQSYSHPERWKKRENDGVERMELGENPNQSNEELVDVAGNSFSDMDGSGRSGEENPNQSVDEVVDIARNSFSDMDEPGRRAGEENPNQSVDEVVDIAGNSFNDMDGSGKVGEEKPNQSVDEVVDVAGDSFCGMDEPPIAFDDSWGLDGGVGNQKPCFSLRLDSSGGTVSPPGLEGKGPMSRSHLDSGACTKTPDPSPGPFNHSLPDPDTWHDWEEEEVASLPLSQRLTAPSAKRVAELKTPVACRKRNKGPLVPITPMPGFSDMDTPELKNRLNRFGVRPLPKKQMVLKLKEIHQYTHQLQSSESEEETSGPQRPPNASNSQSAPLSFKQPTAPPAVSPVKLQPSEEDELLSASQNSDTSSTAESDRSNPELCVSEDDDSDTEGITASQAVVCEKDKLLAVRQFILSDPKLYARVLQYQPLSLAELRSSLKAAGIRLGAAKLLDFLDSQCITFSTAKQGQNASSRRKRRVKTTTSGGAAGRGRKKAAKPNGGVACGLK</sequence>
<feature type="compositionally biased region" description="Acidic residues" evidence="18">
    <location>
        <begin position="735"/>
        <end position="744"/>
    </location>
</feature>
<evidence type="ECO:0000256" key="15">
    <source>
        <dbReference type="ARBA" id="ARBA00064578"/>
    </source>
</evidence>
<feature type="region of interest" description="Disordered" evidence="18">
    <location>
        <begin position="656"/>
        <end position="681"/>
    </location>
</feature>
<feature type="compositionally biased region" description="Basic and acidic residues" evidence="18">
    <location>
        <begin position="56"/>
        <end position="67"/>
    </location>
</feature>
<dbReference type="PROSITE" id="PS50097">
    <property type="entry name" value="BTB"/>
    <property type="match status" value="1"/>
</dbReference>
<dbReference type="FunFam" id="3.30.710.10:FF:000116">
    <property type="entry name" value="SLX4 structure-specific endonuclease subunit"/>
    <property type="match status" value="1"/>
</dbReference>
<dbReference type="GO" id="GO:0090656">
    <property type="term" value="P:t-circle formation"/>
    <property type="evidence" value="ECO:0007669"/>
    <property type="project" value="UniProtKB-ARBA"/>
</dbReference>
<feature type="region of interest" description="Disordered" evidence="18">
    <location>
        <begin position="1496"/>
        <end position="1515"/>
    </location>
</feature>
<feature type="compositionally biased region" description="Basic and acidic residues" evidence="18">
    <location>
        <begin position="1281"/>
        <end position="1298"/>
    </location>
</feature>
<dbReference type="InterPro" id="IPR018574">
    <property type="entry name" value="Structure-sp_endonuc_su_Slx4"/>
</dbReference>
<evidence type="ECO:0000256" key="4">
    <source>
        <dbReference type="ARBA" id="ARBA00022553"/>
    </source>
</evidence>
<dbReference type="GO" id="GO:0000712">
    <property type="term" value="P:resolution of meiotic recombination intermediates"/>
    <property type="evidence" value="ECO:0007669"/>
    <property type="project" value="TreeGrafter"/>
</dbReference>
<dbReference type="SMART" id="SM00225">
    <property type="entry name" value="BTB"/>
    <property type="match status" value="1"/>
</dbReference>
<dbReference type="Pfam" id="PF09494">
    <property type="entry name" value="Slx4"/>
    <property type="match status" value="1"/>
</dbReference>
<evidence type="ECO:0000256" key="14">
    <source>
        <dbReference type="ARBA" id="ARBA00029496"/>
    </source>
</evidence>
<dbReference type="GeneID" id="109088892"/>
<feature type="compositionally biased region" description="Basic and acidic residues" evidence="18">
    <location>
        <begin position="775"/>
        <end position="792"/>
    </location>
</feature>
<feature type="compositionally biased region" description="Low complexity" evidence="18">
    <location>
        <begin position="1245"/>
        <end position="1254"/>
    </location>
</feature>
<feature type="region of interest" description="Disordered" evidence="18">
    <location>
        <begin position="1571"/>
        <end position="1657"/>
    </location>
</feature>
<accession>A0A9Q9XPT8</accession>
<feature type="compositionally biased region" description="Low complexity" evidence="18">
    <location>
        <begin position="1270"/>
        <end position="1280"/>
    </location>
</feature>
<reference evidence="21 22" key="1">
    <citation type="submission" date="2025-04" db="UniProtKB">
        <authorList>
            <consortium name="RefSeq"/>
        </authorList>
    </citation>
    <scope>IDENTIFICATION</scope>
    <source>
        <tissue evidence="21 22">Muscle</tissue>
    </source>
</reference>
<feature type="region of interest" description="Disordered" evidence="18">
    <location>
        <begin position="1245"/>
        <end position="1337"/>
    </location>
</feature>
<feature type="region of interest" description="Disordered" evidence="18">
    <location>
        <begin position="1436"/>
        <end position="1485"/>
    </location>
</feature>
<keyword evidence="9" id="KW-0862">Zinc</keyword>
<evidence type="ECO:0000313" key="22">
    <source>
        <dbReference type="RefSeq" id="XP_042605789.1"/>
    </source>
</evidence>
<feature type="compositionally biased region" description="Basic and acidic residues" evidence="18">
    <location>
        <begin position="1143"/>
        <end position="1154"/>
    </location>
</feature>
<feature type="compositionally biased region" description="Polar residues" evidence="18">
    <location>
        <begin position="71"/>
        <end position="81"/>
    </location>
</feature>
<feature type="compositionally biased region" description="Low complexity" evidence="18">
    <location>
        <begin position="1100"/>
        <end position="1110"/>
    </location>
</feature>
<dbReference type="OrthoDB" id="5576441at2759"/>
<feature type="region of interest" description="Disordered" evidence="18">
    <location>
        <begin position="1096"/>
        <end position="1208"/>
    </location>
</feature>
<dbReference type="Pfam" id="PF00651">
    <property type="entry name" value="BTB"/>
    <property type="match status" value="1"/>
</dbReference>
<evidence type="ECO:0000256" key="16">
    <source>
        <dbReference type="ARBA" id="ARBA00076095"/>
    </source>
</evidence>
<comment type="subunit">
    <text evidence="15">Forms a heterodimer with SLX1A/GIYD1. Interacts with ERCC4/XPF; catalytic subunit of the ERCC4-ERCC1 endonuclease. Interacts with MUS81; catalytic subunit of the MUS81-EME1 endonuclease. Interacts with MSH2; component of the MSH2-MSH3 mismatch repair complex. Interacts with TERF2-TERF2IP. Interacts with PLK1 and SLX4IP.</text>
</comment>
<feature type="compositionally biased region" description="Polar residues" evidence="18">
    <location>
        <begin position="462"/>
        <end position="480"/>
    </location>
</feature>